<organism evidence="2 3">
    <name type="scientific">Allocoprobacillus halotolerans</name>
    <dbReference type="NCBI Taxonomy" id="2944914"/>
    <lineage>
        <taxon>Bacteria</taxon>
        <taxon>Bacillati</taxon>
        <taxon>Bacillota</taxon>
        <taxon>Erysipelotrichia</taxon>
        <taxon>Erysipelotrichales</taxon>
        <taxon>Erysipelotrichaceae</taxon>
        <taxon>Allocoprobacillus</taxon>
    </lineage>
</organism>
<sequence>MKELKVFIYCRVLSEEAKYLLEYQEDILKEYADILNADVFAVAREIGSGKHFGSRGMEKLIYYIINEKIDVIFIYDKTRICIYEELFAEFKMLCDKHEIDILTIEDLKKLTSKDFLFLSHD</sequence>
<dbReference type="SUPFAM" id="SSF53041">
    <property type="entry name" value="Resolvase-like"/>
    <property type="match status" value="1"/>
</dbReference>
<accession>A0ABY5I5K9</accession>
<reference evidence="2" key="1">
    <citation type="submission" date="2022-07" db="EMBL/GenBank/DDBJ databases">
        <title>Faecal culturing of patients with breast cancer.</title>
        <authorList>
            <person name="Teng N.M.Y."/>
            <person name="Kiu R."/>
            <person name="Evans R."/>
            <person name="Baker D.J."/>
            <person name="Zenner C."/>
            <person name="Robinson S.D."/>
            <person name="Hall L.J."/>
        </authorList>
    </citation>
    <scope>NUCLEOTIDE SEQUENCE</scope>
    <source>
        <strain evidence="2">LH1062</strain>
    </source>
</reference>
<dbReference type="RefSeq" id="WP_290140612.1">
    <property type="nucleotide sequence ID" value="NZ_CP101620.1"/>
</dbReference>
<dbReference type="Pfam" id="PF00239">
    <property type="entry name" value="Resolvase"/>
    <property type="match status" value="1"/>
</dbReference>
<dbReference type="Proteomes" id="UP001060112">
    <property type="component" value="Chromosome"/>
</dbReference>
<feature type="domain" description="Resolvase/invertase-type recombinase catalytic" evidence="1">
    <location>
        <begin position="6"/>
        <end position="116"/>
    </location>
</feature>
<dbReference type="EMBL" id="CP101620">
    <property type="protein sequence ID" value="UTY39496.1"/>
    <property type="molecule type" value="Genomic_DNA"/>
</dbReference>
<keyword evidence="3" id="KW-1185">Reference proteome</keyword>
<dbReference type="InterPro" id="IPR006119">
    <property type="entry name" value="Resolv_N"/>
</dbReference>
<dbReference type="InterPro" id="IPR036162">
    <property type="entry name" value="Resolvase-like_N_sf"/>
</dbReference>
<gene>
    <name evidence="2" type="ORF">NMU03_01285</name>
</gene>
<evidence type="ECO:0000259" key="1">
    <source>
        <dbReference type="SMART" id="SM00857"/>
    </source>
</evidence>
<evidence type="ECO:0000313" key="2">
    <source>
        <dbReference type="EMBL" id="UTY39496.1"/>
    </source>
</evidence>
<name>A0ABY5I5K9_9FIRM</name>
<dbReference type="SMART" id="SM00857">
    <property type="entry name" value="Resolvase"/>
    <property type="match status" value="1"/>
</dbReference>
<protein>
    <submittedName>
        <fullName evidence="2">Recombinase family protein</fullName>
    </submittedName>
</protein>
<proteinExistence type="predicted"/>
<evidence type="ECO:0000313" key="3">
    <source>
        <dbReference type="Proteomes" id="UP001060112"/>
    </source>
</evidence>
<dbReference type="Gene3D" id="3.40.50.1390">
    <property type="entry name" value="Resolvase, N-terminal catalytic domain"/>
    <property type="match status" value="1"/>
</dbReference>